<dbReference type="EMBL" id="JAFLNF010000001">
    <property type="protein sequence ID" value="MBO0343603.1"/>
    <property type="molecule type" value="Genomic_DNA"/>
</dbReference>
<dbReference type="Gene3D" id="3.40.1190.20">
    <property type="match status" value="2"/>
</dbReference>
<evidence type="ECO:0000256" key="6">
    <source>
        <dbReference type="ARBA" id="ARBA00022741"/>
    </source>
</evidence>
<comment type="cofactor">
    <cofactor evidence="2 11">
        <name>Mg(2+)</name>
        <dbReference type="ChEBI" id="CHEBI:18420"/>
    </cofactor>
</comment>
<keyword evidence="6 11" id="KW-0547">Nucleotide-binding</keyword>
<evidence type="ECO:0000256" key="7">
    <source>
        <dbReference type="ARBA" id="ARBA00022777"/>
    </source>
</evidence>
<dbReference type="GO" id="GO:0000287">
    <property type="term" value="F:magnesium ion binding"/>
    <property type="evidence" value="ECO:0007669"/>
    <property type="project" value="UniProtKB-UniRule"/>
</dbReference>
<evidence type="ECO:0000256" key="11">
    <source>
        <dbReference type="HAMAP-Rule" id="MF_00228"/>
    </source>
</evidence>
<protein>
    <recommendedName>
        <fullName evidence="11">Hydroxyethylthiazole kinase</fullName>
        <ecNumber evidence="11">2.7.1.50</ecNumber>
    </recommendedName>
    <alternativeName>
        <fullName evidence="11">4-methyl-5-beta-hydroxyethylthiazole kinase</fullName>
        <shortName evidence="11">TH kinase</shortName>
        <shortName evidence="11">Thz kinase</shortName>
    </alternativeName>
</protein>
<comment type="caution">
    <text evidence="12">The sequence shown here is derived from an EMBL/GenBank/DDBJ whole genome shotgun (WGS) entry which is preliminary data.</text>
</comment>
<evidence type="ECO:0000256" key="2">
    <source>
        <dbReference type="ARBA" id="ARBA00001946"/>
    </source>
</evidence>
<organism evidence="12 13">
    <name type="scientific">Roseibium limicola</name>
    <dbReference type="NCBI Taxonomy" id="2816037"/>
    <lineage>
        <taxon>Bacteria</taxon>
        <taxon>Pseudomonadati</taxon>
        <taxon>Pseudomonadota</taxon>
        <taxon>Alphaproteobacteria</taxon>
        <taxon>Hyphomicrobiales</taxon>
        <taxon>Stappiaceae</taxon>
        <taxon>Roseibium</taxon>
    </lineage>
</organism>
<feature type="binding site" evidence="11">
    <location>
        <position position="132"/>
    </location>
    <ligand>
        <name>ATP</name>
        <dbReference type="ChEBI" id="CHEBI:30616"/>
    </ligand>
</feature>
<dbReference type="GO" id="GO:0004417">
    <property type="term" value="F:hydroxyethylthiazole kinase activity"/>
    <property type="evidence" value="ECO:0007669"/>
    <property type="project" value="UniProtKB-UniRule"/>
</dbReference>
<keyword evidence="5 11" id="KW-0479">Metal-binding</keyword>
<evidence type="ECO:0000313" key="12">
    <source>
        <dbReference type="EMBL" id="MBO0343603.1"/>
    </source>
</evidence>
<dbReference type="HAMAP" id="MF_00228">
    <property type="entry name" value="Thz_kinase"/>
    <property type="match status" value="1"/>
</dbReference>
<keyword evidence="7 11" id="KW-0418">Kinase</keyword>
<dbReference type="GO" id="GO:0009228">
    <property type="term" value="P:thiamine biosynthetic process"/>
    <property type="evidence" value="ECO:0007669"/>
    <property type="project" value="UniProtKB-KW"/>
</dbReference>
<dbReference type="EC" id="2.7.1.50" evidence="11"/>
<dbReference type="AlphaFoldDB" id="A0A939EJG2"/>
<dbReference type="Pfam" id="PF02110">
    <property type="entry name" value="HK"/>
    <property type="match status" value="2"/>
</dbReference>
<accession>A0A939EJG2</accession>
<comment type="function">
    <text evidence="11">Catalyzes the phosphorylation of the hydroxyl group of 4-methyl-5-beta-hydroxyethylthiazole (THZ).</text>
</comment>
<dbReference type="SUPFAM" id="SSF53613">
    <property type="entry name" value="Ribokinase-like"/>
    <property type="match status" value="1"/>
</dbReference>
<evidence type="ECO:0000256" key="8">
    <source>
        <dbReference type="ARBA" id="ARBA00022840"/>
    </source>
</evidence>
<dbReference type="Proteomes" id="UP000664779">
    <property type="component" value="Unassembled WGS sequence"/>
</dbReference>
<evidence type="ECO:0000256" key="10">
    <source>
        <dbReference type="ARBA" id="ARBA00022977"/>
    </source>
</evidence>
<feature type="binding site" evidence="11">
    <location>
        <position position="158"/>
    </location>
    <ligand>
        <name>ATP</name>
        <dbReference type="ChEBI" id="CHEBI:30616"/>
    </ligand>
</feature>
<evidence type="ECO:0000256" key="1">
    <source>
        <dbReference type="ARBA" id="ARBA00001771"/>
    </source>
</evidence>
<dbReference type="PIRSF" id="PIRSF000513">
    <property type="entry name" value="Thz_kinase"/>
    <property type="match status" value="1"/>
</dbReference>
<reference evidence="12" key="1">
    <citation type="submission" date="2021-03" db="EMBL/GenBank/DDBJ databases">
        <title>Roseibium sp. CAU 1637 isolated from Incheon.</title>
        <authorList>
            <person name="Kim W."/>
        </authorList>
    </citation>
    <scope>NUCLEOTIDE SEQUENCE</scope>
    <source>
        <strain evidence="12">CAU 1637</strain>
    </source>
</reference>
<feature type="binding site" evidence="11">
    <location>
        <position position="54"/>
    </location>
    <ligand>
        <name>substrate</name>
    </ligand>
</feature>
<dbReference type="InterPro" id="IPR000417">
    <property type="entry name" value="Hyethyz_kinase"/>
</dbReference>
<comment type="catalytic activity">
    <reaction evidence="1 11">
        <text>5-(2-hydroxyethyl)-4-methylthiazole + ATP = 4-methyl-5-(2-phosphooxyethyl)-thiazole + ADP + H(+)</text>
        <dbReference type="Rhea" id="RHEA:24212"/>
        <dbReference type="ChEBI" id="CHEBI:15378"/>
        <dbReference type="ChEBI" id="CHEBI:17957"/>
        <dbReference type="ChEBI" id="CHEBI:30616"/>
        <dbReference type="ChEBI" id="CHEBI:58296"/>
        <dbReference type="ChEBI" id="CHEBI:456216"/>
        <dbReference type="EC" id="2.7.1.50"/>
    </reaction>
</comment>
<evidence type="ECO:0000313" key="13">
    <source>
        <dbReference type="Proteomes" id="UP000664779"/>
    </source>
</evidence>
<dbReference type="GO" id="GO:0005524">
    <property type="term" value="F:ATP binding"/>
    <property type="evidence" value="ECO:0007669"/>
    <property type="project" value="UniProtKB-UniRule"/>
</dbReference>
<comment type="similarity">
    <text evidence="11">Belongs to the Thz kinase family.</text>
</comment>
<dbReference type="CDD" id="cd01170">
    <property type="entry name" value="THZ_kinase"/>
    <property type="match status" value="1"/>
</dbReference>
<gene>
    <name evidence="11" type="primary">thiM</name>
    <name evidence="12" type="ORF">J0X15_00080</name>
</gene>
<dbReference type="PRINTS" id="PR01099">
    <property type="entry name" value="HYETHTZKNASE"/>
</dbReference>
<evidence type="ECO:0000256" key="4">
    <source>
        <dbReference type="ARBA" id="ARBA00022679"/>
    </source>
</evidence>
<name>A0A939EJG2_9HYPH</name>
<sequence length="272" mass="28470">MIKSDISNPFSAQVVAELLEKLRQTTPRVHCITNAVAQELTANVLLATGALPSMTIAPEEVEAFAASADALLVNLGTLDDVRRAAIPKALQGARAAGRPVVLDPVFIERSPVRCAYARALLSDAELRPDIVKANAGEVACLPELADLVEAGWLVLATTGATDRVSAGRHVVPSPIHLFNGTELLGRVTATGCALGALIGAFVSVADNPDIGAAAAISVFNIAAERAAEHAGGPGSLMPALLDELYALQPKDIELRLKFSLQTSMENRQETVI</sequence>
<keyword evidence="4 11" id="KW-0808">Transferase</keyword>
<comment type="pathway">
    <text evidence="3 11">Cofactor biosynthesis; thiamine diphosphate biosynthesis; 4-methyl-5-(2-phosphoethyl)-thiazole from 5-(2-hydroxyethyl)-4-methylthiazole: step 1/1.</text>
</comment>
<evidence type="ECO:0000256" key="5">
    <source>
        <dbReference type="ARBA" id="ARBA00022723"/>
    </source>
</evidence>
<keyword evidence="9 11" id="KW-0460">Magnesium</keyword>
<dbReference type="GO" id="GO:0009229">
    <property type="term" value="P:thiamine diphosphate biosynthetic process"/>
    <property type="evidence" value="ECO:0007669"/>
    <property type="project" value="UniProtKB-UniRule"/>
</dbReference>
<dbReference type="InterPro" id="IPR029056">
    <property type="entry name" value="Ribokinase-like"/>
</dbReference>
<feature type="binding site" evidence="11">
    <location>
        <position position="189"/>
    </location>
    <ligand>
        <name>substrate</name>
    </ligand>
</feature>
<keyword evidence="10 11" id="KW-0784">Thiamine biosynthesis</keyword>
<dbReference type="RefSeq" id="WP_206937067.1">
    <property type="nucleotide sequence ID" value="NZ_JAFLNF010000001.1"/>
</dbReference>
<evidence type="ECO:0000256" key="3">
    <source>
        <dbReference type="ARBA" id="ARBA00004868"/>
    </source>
</evidence>
<keyword evidence="13" id="KW-1185">Reference proteome</keyword>
<proteinExistence type="inferred from homology"/>
<keyword evidence="8 11" id="KW-0067">ATP-binding</keyword>
<evidence type="ECO:0000256" key="9">
    <source>
        <dbReference type="ARBA" id="ARBA00022842"/>
    </source>
</evidence>